<feature type="transmembrane region" description="Helical" evidence="9">
    <location>
        <begin position="43"/>
        <end position="76"/>
    </location>
</feature>
<feature type="transmembrane region" description="Helical" evidence="9">
    <location>
        <begin position="91"/>
        <end position="113"/>
    </location>
</feature>
<dbReference type="Proteomes" id="UP001285154">
    <property type="component" value="Unassembled WGS sequence"/>
</dbReference>
<keyword evidence="3" id="KW-1003">Cell membrane</keyword>
<evidence type="ECO:0000313" key="10">
    <source>
        <dbReference type="EMBL" id="MDX8532266.1"/>
    </source>
</evidence>
<dbReference type="InterPro" id="IPR052157">
    <property type="entry name" value="BCAA_transport_permease"/>
</dbReference>
<keyword evidence="11" id="KW-1185">Reference proteome</keyword>
<comment type="caution">
    <text evidence="10">The sequence shown here is derived from an EMBL/GenBank/DDBJ whole genome shotgun (WGS) entry which is preliminary data.</text>
</comment>
<evidence type="ECO:0000256" key="7">
    <source>
        <dbReference type="ARBA" id="ARBA00023136"/>
    </source>
</evidence>
<sequence length="295" mass="30841">MIGQAVQVLVDAVSVGGLYALTALGIGLIFGVMRLINFAHAQLIMIAGYAVLLFFAQSAVLAVLGAVAGAVLLALLVERMAFRPLRGADPATLLIASFAVNFLIEKVMIMLVGSRPKGVDFLPMLAGQVEIAGVRLQLLQLVTILVSVVLLVATTWFLKSTRLGLEMRAAAENFRMAEVLGIRANRVIASAFAISGLLAAAVACLFVAQTGLVQPRMGLQLVIIAFVGTVIGGLGSLPGAAFGGFLVGVATILLEALLPAELRVFREAFLFLAVAVVLIFRPQGLIPARGLAGRI</sequence>
<evidence type="ECO:0000256" key="4">
    <source>
        <dbReference type="ARBA" id="ARBA00022692"/>
    </source>
</evidence>
<evidence type="ECO:0000313" key="11">
    <source>
        <dbReference type="Proteomes" id="UP001285154"/>
    </source>
</evidence>
<accession>A0ABU5A3K3</accession>
<feature type="transmembrane region" description="Helical" evidence="9">
    <location>
        <begin position="264"/>
        <end position="280"/>
    </location>
</feature>
<dbReference type="RefSeq" id="WP_320248279.1">
    <property type="nucleotide sequence ID" value="NZ_JAVIIQ010000005.1"/>
</dbReference>
<evidence type="ECO:0000256" key="5">
    <source>
        <dbReference type="ARBA" id="ARBA00022970"/>
    </source>
</evidence>
<evidence type="ECO:0000256" key="6">
    <source>
        <dbReference type="ARBA" id="ARBA00022989"/>
    </source>
</evidence>
<evidence type="ECO:0000256" key="3">
    <source>
        <dbReference type="ARBA" id="ARBA00022475"/>
    </source>
</evidence>
<dbReference type="Pfam" id="PF02653">
    <property type="entry name" value="BPD_transp_2"/>
    <property type="match status" value="1"/>
</dbReference>
<keyword evidence="7 9" id="KW-0472">Membrane</keyword>
<dbReference type="PANTHER" id="PTHR11795:SF445">
    <property type="entry name" value="AMINO ACID ABC TRANSPORTER PERMEASE PROTEIN"/>
    <property type="match status" value="1"/>
</dbReference>
<comment type="similarity">
    <text evidence="8">Belongs to the binding-protein-dependent transport system permease family. LivHM subfamily.</text>
</comment>
<keyword evidence="5" id="KW-0029">Amino-acid transport</keyword>
<keyword evidence="6 9" id="KW-1133">Transmembrane helix</keyword>
<proteinExistence type="inferred from homology"/>
<keyword evidence="4 9" id="KW-0812">Transmembrane</keyword>
<dbReference type="PANTHER" id="PTHR11795">
    <property type="entry name" value="BRANCHED-CHAIN AMINO ACID TRANSPORT SYSTEM PERMEASE PROTEIN LIVH"/>
    <property type="match status" value="1"/>
</dbReference>
<keyword evidence="2" id="KW-0813">Transport</keyword>
<name>A0ABU5A3K3_9HYPH</name>
<comment type="subcellular location">
    <subcellularLocation>
        <location evidence="1">Cell membrane</location>
        <topology evidence="1">Multi-pass membrane protein</topology>
    </subcellularLocation>
</comment>
<feature type="transmembrane region" description="Helical" evidence="9">
    <location>
        <begin position="134"/>
        <end position="158"/>
    </location>
</feature>
<reference evidence="10 11" key="1">
    <citation type="submission" date="2023-08" db="EMBL/GenBank/DDBJ databases">
        <title>Implementing the SeqCode for naming new Mesorhizobium species isolated from Vachellia karroo root nodules.</title>
        <authorList>
            <person name="Van Lill M."/>
        </authorList>
    </citation>
    <scope>NUCLEOTIDE SEQUENCE [LARGE SCALE GENOMIC DNA]</scope>
    <source>
        <strain evidence="10 11">VK25D</strain>
    </source>
</reference>
<feature type="transmembrane region" description="Helical" evidence="9">
    <location>
        <begin position="12"/>
        <end position="36"/>
    </location>
</feature>
<gene>
    <name evidence="10" type="ORF">RFM42_14820</name>
</gene>
<organism evidence="10 11">
    <name type="scientific">Mesorhizobium vachelliae</name>
    <dbReference type="NCBI Taxonomy" id="3072309"/>
    <lineage>
        <taxon>Bacteria</taxon>
        <taxon>Pseudomonadati</taxon>
        <taxon>Pseudomonadota</taxon>
        <taxon>Alphaproteobacteria</taxon>
        <taxon>Hyphomicrobiales</taxon>
        <taxon>Phyllobacteriaceae</taxon>
        <taxon>Mesorhizobium</taxon>
    </lineage>
</organism>
<protein>
    <submittedName>
        <fullName evidence="10">Branched-chain amino acid ABC transporter permease</fullName>
    </submittedName>
</protein>
<dbReference type="EMBL" id="JAVIIQ010000005">
    <property type="protein sequence ID" value="MDX8532266.1"/>
    <property type="molecule type" value="Genomic_DNA"/>
</dbReference>
<dbReference type="InterPro" id="IPR001851">
    <property type="entry name" value="ABC_transp_permease"/>
</dbReference>
<evidence type="ECO:0000256" key="8">
    <source>
        <dbReference type="ARBA" id="ARBA00037998"/>
    </source>
</evidence>
<evidence type="ECO:0000256" key="9">
    <source>
        <dbReference type="SAM" id="Phobius"/>
    </source>
</evidence>
<feature type="transmembrane region" description="Helical" evidence="9">
    <location>
        <begin position="219"/>
        <end position="252"/>
    </location>
</feature>
<evidence type="ECO:0000256" key="1">
    <source>
        <dbReference type="ARBA" id="ARBA00004651"/>
    </source>
</evidence>
<dbReference type="CDD" id="cd06582">
    <property type="entry name" value="TM_PBP1_LivH_like"/>
    <property type="match status" value="1"/>
</dbReference>
<evidence type="ECO:0000256" key="2">
    <source>
        <dbReference type="ARBA" id="ARBA00022448"/>
    </source>
</evidence>
<feature type="transmembrane region" description="Helical" evidence="9">
    <location>
        <begin position="187"/>
        <end position="207"/>
    </location>
</feature>